<feature type="compositionally biased region" description="Low complexity" evidence="1">
    <location>
        <begin position="70"/>
        <end position="80"/>
    </location>
</feature>
<proteinExistence type="predicted"/>
<evidence type="ECO:0000313" key="3">
    <source>
        <dbReference type="Proteomes" id="UP001176941"/>
    </source>
</evidence>
<dbReference type="EMBL" id="OX459945">
    <property type="protein sequence ID" value="CAI9179313.1"/>
    <property type="molecule type" value="Genomic_DNA"/>
</dbReference>
<name>A0ABN9A391_RANTA</name>
<protein>
    <submittedName>
        <fullName evidence="2">Uncharacterized protein</fullName>
    </submittedName>
</protein>
<feature type="compositionally biased region" description="Pro residues" evidence="1">
    <location>
        <begin position="58"/>
        <end position="69"/>
    </location>
</feature>
<feature type="region of interest" description="Disordered" evidence="1">
    <location>
        <begin position="1"/>
        <end position="110"/>
    </location>
</feature>
<evidence type="ECO:0000313" key="2">
    <source>
        <dbReference type="EMBL" id="CAI9179313.1"/>
    </source>
</evidence>
<sequence length="143" mass="14525">MGGGGGGGTGGGEQQTCQSGGASEAQEEDPLYDRTRSLEDREHSGEAVAQFPARARVLPPPDRPPPPRPLSVLPLRLRAVGPGAASRSPGRERERTGKAGEGWRERKGVAASRAAAASGLLTSGTNPSSCASAASLLAGERCP</sequence>
<reference evidence="2" key="1">
    <citation type="submission" date="2023-04" db="EMBL/GenBank/DDBJ databases">
        <authorList>
            <consortium name="ELIXIR-Norway"/>
        </authorList>
    </citation>
    <scope>NUCLEOTIDE SEQUENCE [LARGE SCALE GENOMIC DNA]</scope>
</reference>
<evidence type="ECO:0000256" key="1">
    <source>
        <dbReference type="SAM" id="MobiDB-lite"/>
    </source>
</evidence>
<keyword evidence="3" id="KW-1185">Reference proteome</keyword>
<accession>A0ABN9A391</accession>
<feature type="compositionally biased region" description="Basic and acidic residues" evidence="1">
    <location>
        <begin position="89"/>
        <end position="108"/>
    </location>
</feature>
<feature type="compositionally biased region" description="Basic and acidic residues" evidence="1">
    <location>
        <begin position="31"/>
        <end position="45"/>
    </location>
</feature>
<gene>
    <name evidence="2" type="ORF">MRATA1EN1_LOCUS28275</name>
</gene>
<feature type="compositionally biased region" description="Gly residues" evidence="1">
    <location>
        <begin position="1"/>
        <end position="13"/>
    </location>
</feature>
<dbReference type="Proteomes" id="UP001176941">
    <property type="component" value="Chromosome 9"/>
</dbReference>
<organism evidence="2 3">
    <name type="scientific">Rangifer tarandus platyrhynchus</name>
    <name type="common">Svalbard reindeer</name>
    <dbReference type="NCBI Taxonomy" id="3082113"/>
    <lineage>
        <taxon>Eukaryota</taxon>
        <taxon>Metazoa</taxon>
        <taxon>Chordata</taxon>
        <taxon>Craniata</taxon>
        <taxon>Vertebrata</taxon>
        <taxon>Euteleostomi</taxon>
        <taxon>Mammalia</taxon>
        <taxon>Eutheria</taxon>
        <taxon>Laurasiatheria</taxon>
        <taxon>Artiodactyla</taxon>
        <taxon>Ruminantia</taxon>
        <taxon>Pecora</taxon>
        <taxon>Cervidae</taxon>
        <taxon>Odocoileinae</taxon>
        <taxon>Rangifer</taxon>
    </lineage>
</organism>